<name>A0A178II76_9BACT</name>
<gene>
    <name evidence="1" type="ORF">AW736_09080</name>
</gene>
<accession>A0A178II76</accession>
<keyword evidence="2" id="KW-1185">Reference proteome</keyword>
<dbReference type="Proteomes" id="UP000078486">
    <property type="component" value="Unassembled WGS sequence"/>
</dbReference>
<proteinExistence type="predicted"/>
<sequence>MHGVVADVESTAANPYGFATAIIASIECLGHVPCNAHGVVIFHGIEVDVTGHSSSADMAEDDVNGVAGLEVYILQIGDSLSAFCLFGSKRLLNGIV</sequence>
<protein>
    <submittedName>
        <fullName evidence="1">Uncharacterized protein</fullName>
    </submittedName>
</protein>
<dbReference type="EMBL" id="LRRQ01000113">
    <property type="protein sequence ID" value="OAM88927.1"/>
    <property type="molecule type" value="Genomic_DNA"/>
</dbReference>
<dbReference type="AlphaFoldDB" id="A0A178II76"/>
<reference evidence="1 2" key="1">
    <citation type="submission" date="2016-01" db="EMBL/GenBank/DDBJ databases">
        <title>High potential of lignocellulose degradation of a new Verrucomicrobia species.</title>
        <authorList>
            <person name="Wang Y."/>
            <person name="Shi Y."/>
            <person name="Qiu Z."/>
            <person name="Liu S."/>
            <person name="Yang H."/>
        </authorList>
    </citation>
    <scope>NUCLEOTIDE SEQUENCE [LARGE SCALE GENOMIC DNA]</scope>
    <source>
        <strain evidence="1 2">TSB47</strain>
    </source>
</reference>
<comment type="caution">
    <text evidence="1">The sequence shown here is derived from an EMBL/GenBank/DDBJ whole genome shotgun (WGS) entry which is preliminary data.</text>
</comment>
<evidence type="ECO:0000313" key="2">
    <source>
        <dbReference type="Proteomes" id="UP000078486"/>
    </source>
</evidence>
<evidence type="ECO:0000313" key="1">
    <source>
        <dbReference type="EMBL" id="OAM88927.1"/>
    </source>
</evidence>
<organism evidence="1 2">
    <name type="scientific">Termitidicoccus mucosus</name>
    <dbReference type="NCBI Taxonomy" id="1184151"/>
    <lineage>
        <taxon>Bacteria</taxon>
        <taxon>Pseudomonadati</taxon>
        <taxon>Verrucomicrobiota</taxon>
        <taxon>Opitutia</taxon>
        <taxon>Opitutales</taxon>
        <taxon>Opitutaceae</taxon>
        <taxon>Termitidicoccus</taxon>
    </lineage>
</organism>